<proteinExistence type="predicted"/>
<feature type="compositionally biased region" description="Polar residues" evidence="1">
    <location>
        <begin position="72"/>
        <end position="91"/>
    </location>
</feature>
<sequence>MFQQFKFFERGFQMNPENQSTKEIKPTPPVDKKRRSFTKAGMTTPVIMSYMSRPAWAQTIGDNCSFTQALSGNTSPNGSTSCGPNRLSSRSPGFYQGQPVSRWEAVYGVTDASFNSIFYPWRAKIVTINNKKKKKSENSSSANDNPTLKDLLDAAHDDVVFEQGTLNEENEKVYIEIDIENPKRAKVLHYIAAYLNAISPVLIFPYTVEQIVNDWGQWLLFSNLQLIQDKDLTVAEVADILGIQL</sequence>
<accession>A0A4P9UNA0</accession>
<gene>
    <name evidence="2" type="ORF">EQU24_11405</name>
</gene>
<evidence type="ECO:0000256" key="1">
    <source>
        <dbReference type="SAM" id="MobiDB-lite"/>
    </source>
</evidence>
<organism evidence="2 3">
    <name type="scientific">Methylotuvimicrobium buryatense</name>
    <name type="common">Methylomicrobium buryatense</name>
    <dbReference type="NCBI Taxonomy" id="95641"/>
    <lineage>
        <taxon>Bacteria</taxon>
        <taxon>Pseudomonadati</taxon>
        <taxon>Pseudomonadota</taxon>
        <taxon>Gammaproteobacteria</taxon>
        <taxon>Methylococcales</taxon>
        <taxon>Methylococcaceae</taxon>
        <taxon>Methylotuvimicrobium</taxon>
    </lineage>
</organism>
<dbReference type="KEGG" id="mbur:EQU24_11405"/>
<reference evidence="3" key="1">
    <citation type="journal article" date="2019" name="J. Bacteriol.">
        <title>A Mutagenic Screen Identifies a TonB-Dependent Receptor Required for the Lanthanide Metal Switch in the Type I Methanotroph 'Methylotuvimicrobium buryatense' 5GB1C.</title>
        <authorList>
            <person name="Groom J.D."/>
            <person name="Ford S.M."/>
            <person name="Pesesky M.W."/>
            <person name="Lidstrom M.E."/>
        </authorList>
    </citation>
    <scope>NUCLEOTIDE SEQUENCE [LARGE SCALE GENOMIC DNA]</scope>
    <source>
        <strain evidence="3">5GB1C</strain>
    </source>
</reference>
<evidence type="ECO:0000313" key="3">
    <source>
        <dbReference type="Proteomes" id="UP000305881"/>
    </source>
</evidence>
<protein>
    <submittedName>
        <fullName evidence="2">Uncharacterized protein</fullName>
    </submittedName>
</protein>
<feature type="region of interest" description="Disordered" evidence="1">
    <location>
        <begin position="72"/>
        <end position="93"/>
    </location>
</feature>
<dbReference type="EMBL" id="CP035467">
    <property type="protein sequence ID" value="QCW82778.1"/>
    <property type="molecule type" value="Genomic_DNA"/>
</dbReference>
<dbReference type="STRING" id="675511.GCA_000341735_00757"/>
<dbReference type="AlphaFoldDB" id="A0A4P9UNA0"/>
<keyword evidence="3" id="KW-1185">Reference proteome</keyword>
<dbReference type="Proteomes" id="UP000305881">
    <property type="component" value="Chromosome"/>
</dbReference>
<name>A0A4P9UNA0_METBY</name>
<evidence type="ECO:0000313" key="2">
    <source>
        <dbReference type="EMBL" id="QCW82778.1"/>
    </source>
</evidence>